<dbReference type="RefSeq" id="WP_002950701.1">
    <property type="nucleotide sequence ID" value="NZ_AOTD01000045.1"/>
</dbReference>
<evidence type="ECO:0000313" key="1">
    <source>
        <dbReference type="EMBL" id="EMG31298.1"/>
    </source>
</evidence>
<sequence>MTQKQCVIEALANLGGMATFSQLYAKTDTSKWGTKTPFASIRGIVQTNKEFYKIRPGLWGLKDFEAQNTAKTGDDKSGINPSFTHAYYQGIIVEIGNLRNFQTYVPAQDKNKLYLNKKLTELTTLKEIYNFSYENIVNKAKNVDAIWFNRRNLPDAFYEVEHSTDFKNSLNKFYELQDFNAKMFIVADLQRKKQFDGVLKNSIYESISKKVKFACYEDIVKQYEKESEIGKIPMGI</sequence>
<dbReference type="PATRIC" id="fig|1073353.3.peg.411"/>
<name>M3JD82_9BACT</name>
<protein>
    <submittedName>
        <fullName evidence="1">Uncharacterized protein</fullName>
    </submittedName>
</protein>
<dbReference type="EMBL" id="AOTD01000045">
    <property type="protein sequence ID" value="EMG31298.1"/>
    <property type="molecule type" value="Genomic_DNA"/>
</dbReference>
<accession>M3JD82</accession>
<dbReference type="OrthoDB" id="9776582at2"/>
<reference evidence="1 2" key="1">
    <citation type="submission" date="2013-02" db="EMBL/GenBank/DDBJ databases">
        <title>Co-occurrence of anaerobic bacteria in colorectal carcinomas.</title>
        <authorList>
            <person name="Holt R.A."/>
            <person name="Warren R.L."/>
            <person name="Allen-Vercoe E."/>
            <person name="Pleasance S."/>
            <person name="Freeman D.J."/>
            <person name="Watson P."/>
            <person name="Moore R."/>
            <person name="Cochrane K."/>
        </authorList>
    </citation>
    <scope>NUCLEOTIDE SEQUENCE [LARGE SCALE GENOMIC DNA]</scope>
    <source>
        <strain evidence="1 2">CC57C</strain>
    </source>
</reference>
<dbReference type="AlphaFoldDB" id="M3JD82"/>
<dbReference type="STRING" id="1073353.H740_01922"/>
<evidence type="ECO:0000313" key="2">
    <source>
        <dbReference type="Proteomes" id="UP000011782"/>
    </source>
</evidence>
<dbReference type="Proteomes" id="UP000011782">
    <property type="component" value="Unassembled WGS sequence"/>
</dbReference>
<organism evidence="1 2">
    <name type="scientific">Campylobacter showae CC57C</name>
    <dbReference type="NCBI Taxonomy" id="1073353"/>
    <lineage>
        <taxon>Bacteria</taxon>
        <taxon>Pseudomonadati</taxon>
        <taxon>Campylobacterota</taxon>
        <taxon>Epsilonproteobacteria</taxon>
        <taxon>Campylobacterales</taxon>
        <taxon>Campylobacteraceae</taxon>
        <taxon>Campylobacter</taxon>
    </lineage>
</organism>
<proteinExistence type="predicted"/>
<comment type="caution">
    <text evidence="1">The sequence shown here is derived from an EMBL/GenBank/DDBJ whole genome shotgun (WGS) entry which is preliminary data.</text>
</comment>
<gene>
    <name evidence="1" type="ORF">H740_01922</name>
</gene>